<evidence type="ECO:0000259" key="2">
    <source>
        <dbReference type="Pfam" id="PF03372"/>
    </source>
</evidence>
<evidence type="ECO:0000256" key="1">
    <source>
        <dbReference type="SAM" id="MobiDB-lite"/>
    </source>
</evidence>
<feature type="domain" description="Endonuclease/exonuclease/phosphatase" evidence="2">
    <location>
        <begin position="521"/>
        <end position="722"/>
    </location>
</feature>
<name>A0A835CDP3_9FABA</name>
<dbReference type="SUPFAM" id="SSF56219">
    <property type="entry name" value="DNase I-like"/>
    <property type="match status" value="1"/>
</dbReference>
<dbReference type="Proteomes" id="UP000634136">
    <property type="component" value="Unassembled WGS sequence"/>
</dbReference>
<accession>A0A835CDP3</accession>
<reference evidence="3" key="1">
    <citation type="submission" date="2020-09" db="EMBL/GenBank/DDBJ databases">
        <title>Genome-Enabled Discovery of Anthraquinone Biosynthesis in Senna tora.</title>
        <authorList>
            <person name="Kang S.-H."/>
            <person name="Pandey R.P."/>
            <person name="Lee C.-M."/>
            <person name="Sim J.-S."/>
            <person name="Jeong J.-T."/>
            <person name="Choi B.-S."/>
            <person name="Jung M."/>
            <person name="Ginzburg D."/>
            <person name="Zhao K."/>
            <person name="Won S.Y."/>
            <person name="Oh T.-J."/>
            <person name="Yu Y."/>
            <person name="Kim N.-H."/>
            <person name="Lee O.R."/>
            <person name="Lee T.-H."/>
            <person name="Bashyal P."/>
            <person name="Kim T.-S."/>
            <person name="Lee W.-H."/>
            <person name="Kawkins C."/>
            <person name="Kim C.-K."/>
            <person name="Kim J.S."/>
            <person name="Ahn B.O."/>
            <person name="Rhee S.Y."/>
            <person name="Sohng J.K."/>
        </authorList>
    </citation>
    <scope>NUCLEOTIDE SEQUENCE</scope>
    <source>
        <tissue evidence="3">Leaf</tissue>
    </source>
</reference>
<gene>
    <name evidence="3" type="ORF">G2W53_006158</name>
</gene>
<organism evidence="3 4">
    <name type="scientific">Senna tora</name>
    <dbReference type="NCBI Taxonomy" id="362788"/>
    <lineage>
        <taxon>Eukaryota</taxon>
        <taxon>Viridiplantae</taxon>
        <taxon>Streptophyta</taxon>
        <taxon>Embryophyta</taxon>
        <taxon>Tracheophyta</taxon>
        <taxon>Spermatophyta</taxon>
        <taxon>Magnoliopsida</taxon>
        <taxon>eudicotyledons</taxon>
        <taxon>Gunneridae</taxon>
        <taxon>Pentapetalae</taxon>
        <taxon>rosids</taxon>
        <taxon>fabids</taxon>
        <taxon>Fabales</taxon>
        <taxon>Fabaceae</taxon>
        <taxon>Caesalpinioideae</taxon>
        <taxon>Cassia clade</taxon>
        <taxon>Senna</taxon>
    </lineage>
</organism>
<protein>
    <recommendedName>
        <fullName evidence="2">Endonuclease/exonuclease/phosphatase domain-containing protein</fullName>
    </recommendedName>
</protein>
<evidence type="ECO:0000313" key="4">
    <source>
        <dbReference type="Proteomes" id="UP000634136"/>
    </source>
</evidence>
<dbReference type="InterPro" id="IPR005135">
    <property type="entry name" value="Endo/exonuclease/phosphatase"/>
</dbReference>
<feature type="compositionally biased region" description="Basic and acidic residues" evidence="1">
    <location>
        <begin position="441"/>
        <end position="451"/>
    </location>
</feature>
<dbReference type="Pfam" id="PF03372">
    <property type="entry name" value="Exo_endo_phos"/>
    <property type="match status" value="1"/>
</dbReference>
<dbReference type="PANTHER" id="PTHR35218:SF9">
    <property type="entry name" value="ENDONUCLEASE_EXONUCLEASE_PHOSPHATASE DOMAIN-CONTAINING PROTEIN"/>
    <property type="match status" value="1"/>
</dbReference>
<dbReference type="PANTHER" id="PTHR35218">
    <property type="entry name" value="RNASE H DOMAIN-CONTAINING PROTEIN"/>
    <property type="match status" value="1"/>
</dbReference>
<evidence type="ECO:0000313" key="3">
    <source>
        <dbReference type="EMBL" id="KAF7837676.1"/>
    </source>
</evidence>
<dbReference type="InterPro" id="IPR036691">
    <property type="entry name" value="Endo/exonu/phosph_ase_sf"/>
</dbReference>
<dbReference type="AlphaFoldDB" id="A0A835CDP3"/>
<proteinExistence type="predicted"/>
<dbReference type="GO" id="GO:0003824">
    <property type="term" value="F:catalytic activity"/>
    <property type="evidence" value="ECO:0007669"/>
    <property type="project" value="InterPro"/>
</dbReference>
<dbReference type="Gene3D" id="3.60.10.10">
    <property type="entry name" value="Endonuclease/exonuclease/phosphatase"/>
    <property type="match status" value="1"/>
</dbReference>
<keyword evidence="4" id="KW-1185">Reference proteome</keyword>
<dbReference type="EMBL" id="JAAIUW010000003">
    <property type="protein sequence ID" value="KAF7837676.1"/>
    <property type="molecule type" value="Genomic_DNA"/>
</dbReference>
<sequence>MGDEVAITKLHIFQVDRTKEVREGWPHSHRERNRASIRTRVLNASLHNLCGKLLTFSGHGKILNPLEEGQTQVARKQIEVYQAVRKSKMAREERMDTGEDRMEKTTLEGETIELGEERDKTIEVTKHALVGRVIAPKPLNRRTVRTIQYPKKDHGRGAMERDGLSHKLAEVGARSNNTRGLGVPPAKTLASVIAEMKQVQKGESSREKEKGEHVAMEKDKSRVSPKIGVSEYWKVKEKDMEMIEKLQWKVRRGEMTEQMELEQAAEIRHQNDIGKDIQSEKAAEEKLSGFRGDKARIKIAEAHFDTKAQILTRIDLREERIRAGLGPKHLDQLDLEPKDIGLKIPMIITESISSTCAASNEQRTNEGPIKLNYPLSQEEIRRCREVPTKENTTGRRNEMFEEENGRNLALCVWEPREKPKNDEGEYYTVELPPEDDNEGEEERKEQKKENDMEAIVITEITNRLSLKRPRKEEKNEDDGVEVNEDSLEMEDDDCRITTMKRQKAEEAGLIMPPTGAMSSIISWNCRGIRVASTVCALRELNSQKKPQIMFLIETKTRKRKVENLKRKLCFDDVFVVEAEGRSGGLAILWKKEIQVNVIHSSKNYIHAKVKDVQACHEWIFTRVYGNPNFQQHKRLWNQISRLYHPRNAPWCCVGDFNEILSQSEKEGVRLHSQNQIDVFRSFIDQNCLIDLPLKGCRFTWSNNREQGCVKEKIDRVLANRKWLNMFPNVVINAYQQSVHIILR</sequence>
<comment type="caution">
    <text evidence="3">The sequence shown here is derived from an EMBL/GenBank/DDBJ whole genome shotgun (WGS) entry which is preliminary data.</text>
</comment>
<feature type="region of interest" description="Disordered" evidence="1">
    <location>
        <begin position="419"/>
        <end position="455"/>
    </location>
</feature>
<feature type="region of interest" description="Disordered" evidence="1">
    <location>
        <begin position="198"/>
        <end position="221"/>
    </location>
</feature>
<dbReference type="OrthoDB" id="1001388at2759"/>